<evidence type="ECO:0000256" key="8">
    <source>
        <dbReference type="ARBA" id="ARBA00022833"/>
    </source>
</evidence>
<accession>A0A7C4ZF20</accession>
<dbReference type="GO" id="GO:0008270">
    <property type="term" value="F:zinc ion binding"/>
    <property type="evidence" value="ECO:0007669"/>
    <property type="project" value="UniProtKB-UniRule"/>
</dbReference>
<keyword evidence="6 12" id="KW-0479">Metal-binding</keyword>
<dbReference type="Gene3D" id="3.90.580.10">
    <property type="entry name" value="Zinc finger, CHC2-type domain"/>
    <property type="match status" value="1"/>
</dbReference>
<comment type="cofactor">
    <cofactor evidence="12">
        <name>Zn(2+)</name>
        <dbReference type="ChEBI" id="CHEBI:29105"/>
    </cofactor>
    <text evidence="12">Binds 1 zinc ion per monomer.</text>
</comment>
<keyword evidence="9" id="KW-0460">Magnesium</keyword>
<evidence type="ECO:0000256" key="12">
    <source>
        <dbReference type="HAMAP-Rule" id="MF_00974"/>
    </source>
</evidence>
<dbReference type="InterPro" id="IPR036977">
    <property type="entry name" value="DNA_primase_Znf_CHC2"/>
</dbReference>
<evidence type="ECO:0000259" key="13">
    <source>
        <dbReference type="PROSITE" id="PS50880"/>
    </source>
</evidence>
<dbReference type="GO" id="GO:0003899">
    <property type="term" value="F:DNA-directed RNA polymerase activity"/>
    <property type="evidence" value="ECO:0007669"/>
    <property type="project" value="UniProtKB-UniRule"/>
</dbReference>
<feature type="zinc finger region" description="CHC2-type" evidence="12">
    <location>
        <begin position="35"/>
        <end position="59"/>
    </location>
</feature>
<keyword evidence="7 12" id="KW-0863">Zinc-finger</keyword>
<dbReference type="GO" id="GO:0005737">
    <property type="term" value="C:cytoplasm"/>
    <property type="evidence" value="ECO:0007669"/>
    <property type="project" value="TreeGrafter"/>
</dbReference>
<dbReference type="Proteomes" id="UP000885759">
    <property type="component" value="Unassembled WGS sequence"/>
</dbReference>
<dbReference type="NCBIfam" id="TIGR01391">
    <property type="entry name" value="dnaG"/>
    <property type="match status" value="1"/>
</dbReference>
<dbReference type="SMART" id="SM00400">
    <property type="entry name" value="ZnF_CHCC"/>
    <property type="match status" value="1"/>
</dbReference>
<keyword evidence="3 12" id="KW-0808">Transferase</keyword>
<dbReference type="GO" id="GO:1990077">
    <property type="term" value="C:primosome complex"/>
    <property type="evidence" value="ECO:0007669"/>
    <property type="project" value="UniProtKB-KW"/>
</dbReference>
<keyword evidence="5 12" id="KW-0235">DNA replication</keyword>
<dbReference type="PANTHER" id="PTHR30313">
    <property type="entry name" value="DNA PRIMASE"/>
    <property type="match status" value="1"/>
</dbReference>
<dbReference type="InterPro" id="IPR034151">
    <property type="entry name" value="TOPRIM_DnaG_bac"/>
</dbReference>
<evidence type="ECO:0000256" key="6">
    <source>
        <dbReference type="ARBA" id="ARBA00022723"/>
    </source>
</evidence>
<comment type="caution">
    <text evidence="14">The sequence shown here is derived from an EMBL/GenBank/DDBJ whole genome shotgun (WGS) entry which is preliminary data.</text>
</comment>
<dbReference type="Pfam" id="PF08275">
    <property type="entry name" value="DNAG_N"/>
    <property type="match status" value="1"/>
</dbReference>
<keyword evidence="1 12" id="KW-0240">DNA-directed RNA polymerase</keyword>
<dbReference type="CDD" id="cd03364">
    <property type="entry name" value="TOPRIM_DnaG_primases"/>
    <property type="match status" value="1"/>
</dbReference>
<keyword evidence="11 12" id="KW-0804">Transcription</keyword>
<dbReference type="Gene3D" id="3.90.980.10">
    <property type="entry name" value="DNA primase, catalytic core, N-terminal domain"/>
    <property type="match status" value="1"/>
</dbReference>
<dbReference type="HAMAP" id="MF_00974">
    <property type="entry name" value="DNA_primase_DnaG"/>
    <property type="match status" value="1"/>
</dbReference>
<evidence type="ECO:0000256" key="11">
    <source>
        <dbReference type="ARBA" id="ARBA00023163"/>
    </source>
</evidence>
<comment type="function">
    <text evidence="12">RNA polymerase that catalyzes the synthesis of short RNA molecules used as primers for DNA polymerase during DNA replication.</text>
</comment>
<evidence type="ECO:0000256" key="2">
    <source>
        <dbReference type="ARBA" id="ARBA00022515"/>
    </source>
</evidence>
<dbReference type="EC" id="2.7.7.101" evidence="12"/>
<dbReference type="AlphaFoldDB" id="A0A7C4ZF20"/>
<dbReference type="SMART" id="SM00493">
    <property type="entry name" value="TOPRIM"/>
    <property type="match status" value="1"/>
</dbReference>
<dbReference type="EMBL" id="DRPZ01000001">
    <property type="protein sequence ID" value="HGY08437.1"/>
    <property type="molecule type" value="Genomic_DNA"/>
</dbReference>
<evidence type="ECO:0000256" key="4">
    <source>
        <dbReference type="ARBA" id="ARBA00022695"/>
    </source>
</evidence>
<keyword evidence="4 12" id="KW-0548">Nucleotidyltransferase</keyword>
<gene>
    <name evidence="12 14" type="primary">dnaG</name>
    <name evidence="14" type="ORF">ENK37_00045</name>
</gene>
<keyword evidence="2 12" id="KW-0639">Primosome</keyword>
<evidence type="ECO:0000256" key="9">
    <source>
        <dbReference type="ARBA" id="ARBA00022842"/>
    </source>
</evidence>
<comment type="catalytic activity">
    <reaction evidence="12">
        <text>ssDNA + n NTP = ssDNA/pppN(pN)n-1 hybrid + (n-1) diphosphate.</text>
        <dbReference type="EC" id="2.7.7.101"/>
    </reaction>
</comment>
<comment type="similarity">
    <text evidence="12">Belongs to the DnaG primase family.</text>
</comment>
<organism evidence="14">
    <name type="scientific">Oceanithermus profundus</name>
    <dbReference type="NCBI Taxonomy" id="187137"/>
    <lineage>
        <taxon>Bacteria</taxon>
        <taxon>Thermotogati</taxon>
        <taxon>Deinococcota</taxon>
        <taxon>Deinococci</taxon>
        <taxon>Thermales</taxon>
        <taxon>Thermaceae</taxon>
        <taxon>Oceanithermus</taxon>
    </lineage>
</organism>
<sequence length="587" mass="66287">MDPREEIRNRIDFKSVVERYVPLKPAGKGRWKGLCPFHNEKTPSFHVDEHKGMFYCFGCKAGGDVFKFIQLIEGVDFREALEKLAQEAGVELPERGRARRPSKDLIEVNRLALAYFREHLEGPVLAYLQGRGLADETIERFALGYAPKRWDGLVNYLKRHDVPLQLALAAGVLAEREGRVYDRLRGRVVFPIRDPMGRVVAFTGRALEEDDAPKYLNTPESDVFQKNRLLFGYPEARKSIRERKRAVVVEGLFDVLALVQMGWSETVAVLGSALSLEQARLLERAEAEKLYLAFDADEAGRKATLAGLDVGVARRFLTYAVLLPEGRDPGDLLVQPEGKAAFARALDEALPEVEYRFLAAAEDVDLRTPEGKRTVLERLLPRLTDAEPFDPVAEALKAVIVDRLGLDPRALEDLIQSQRRRKRPVVERAQIEALGGGEGDRLLLLELDVIAQLLAVEPSQLADWVRYVEDHTWPPEGSFLAEFLRACEEEGYRPRRILDRFAGRGEGGRLFERLMLAGSDHPAEHKELLDKSLARLREAYLRKKRARLAAELKQNPERALELLGEIQEIDHAIEAERRLYRAGNGGG</sequence>
<evidence type="ECO:0000256" key="1">
    <source>
        <dbReference type="ARBA" id="ARBA00022478"/>
    </source>
</evidence>
<proteinExistence type="inferred from homology"/>
<dbReference type="InterPro" id="IPR006171">
    <property type="entry name" value="TOPRIM_dom"/>
</dbReference>
<comment type="domain">
    <text evidence="12">Contains an N-terminal zinc-binding domain, a central core domain that contains the primase activity, and a C-terminal DnaB-binding domain.</text>
</comment>
<dbReference type="SUPFAM" id="SSF57783">
    <property type="entry name" value="Zinc beta-ribbon"/>
    <property type="match status" value="1"/>
</dbReference>
<dbReference type="FunFam" id="3.90.580.10:FF:000001">
    <property type="entry name" value="DNA primase"/>
    <property type="match status" value="1"/>
</dbReference>
<reference evidence="14" key="1">
    <citation type="journal article" date="2020" name="mSystems">
        <title>Genome- and Community-Level Interaction Insights into Carbon Utilization and Element Cycling Functions of Hydrothermarchaeota in Hydrothermal Sediment.</title>
        <authorList>
            <person name="Zhou Z."/>
            <person name="Liu Y."/>
            <person name="Xu W."/>
            <person name="Pan J."/>
            <person name="Luo Z.H."/>
            <person name="Li M."/>
        </authorList>
    </citation>
    <scope>NUCLEOTIDE SEQUENCE [LARGE SCALE GENOMIC DNA]</scope>
    <source>
        <strain evidence="14">HyVt-570</strain>
    </source>
</reference>
<dbReference type="InterPro" id="IPR013264">
    <property type="entry name" value="DNAG_N"/>
</dbReference>
<dbReference type="InterPro" id="IPR002694">
    <property type="entry name" value="Znf_CHC2"/>
</dbReference>
<dbReference type="GO" id="GO:0006269">
    <property type="term" value="P:DNA replication, synthesis of primer"/>
    <property type="evidence" value="ECO:0007669"/>
    <property type="project" value="UniProtKB-UniRule"/>
</dbReference>
<dbReference type="SUPFAM" id="SSF56731">
    <property type="entry name" value="DNA primase core"/>
    <property type="match status" value="1"/>
</dbReference>
<dbReference type="GO" id="GO:0000428">
    <property type="term" value="C:DNA-directed RNA polymerase complex"/>
    <property type="evidence" value="ECO:0007669"/>
    <property type="project" value="UniProtKB-KW"/>
</dbReference>
<dbReference type="PANTHER" id="PTHR30313:SF2">
    <property type="entry name" value="DNA PRIMASE"/>
    <property type="match status" value="1"/>
</dbReference>
<dbReference type="GO" id="GO:0003677">
    <property type="term" value="F:DNA binding"/>
    <property type="evidence" value="ECO:0007669"/>
    <property type="project" value="UniProtKB-KW"/>
</dbReference>
<keyword evidence="8 12" id="KW-0862">Zinc</keyword>
<name>A0A7C4ZF20_9DEIN</name>
<evidence type="ECO:0000256" key="7">
    <source>
        <dbReference type="ARBA" id="ARBA00022771"/>
    </source>
</evidence>
<dbReference type="InterPro" id="IPR050219">
    <property type="entry name" value="DnaG_primase"/>
</dbReference>
<evidence type="ECO:0000256" key="10">
    <source>
        <dbReference type="ARBA" id="ARBA00023125"/>
    </source>
</evidence>
<dbReference type="Pfam" id="PF13155">
    <property type="entry name" value="Toprim_2"/>
    <property type="match status" value="1"/>
</dbReference>
<dbReference type="InterPro" id="IPR037068">
    <property type="entry name" value="DNA_primase_core_N_sf"/>
</dbReference>
<dbReference type="InterPro" id="IPR030846">
    <property type="entry name" value="DnaG_bac"/>
</dbReference>
<dbReference type="InterPro" id="IPR006295">
    <property type="entry name" value="DNA_primase_DnaG"/>
</dbReference>
<evidence type="ECO:0000256" key="3">
    <source>
        <dbReference type="ARBA" id="ARBA00022679"/>
    </source>
</evidence>
<evidence type="ECO:0000256" key="5">
    <source>
        <dbReference type="ARBA" id="ARBA00022705"/>
    </source>
</evidence>
<protein>
    <recommendedName>
        <fullName evidence="12">DNA primase</fullName>
        <ecNumber evidence="12">2.7.7.101</ecNumber>
    </recommendedName>
</protein>
<dbReference type="Gene3D" id="3.40.1360.10">
    <property type="match status" value="1"/>
</dbReference>
<dbReference type="Pfam" id="PF01807">
    <property type="entry name" value="Zn_ribbon_DnaG"/>
    <property type="match status" value="1"/>
</dbReference>
<dbReference type="PROSITE" id="PS50880">
    <property type="entry name" value="TOPRIM"/>
    <property type="match status" value="1"/>
</dbReference>
<keyword evidence="10 12" id="KW-0238">DNA-binding</keyword>
<comment type="subunit">
    <text evidence="12">Monomer. Interacts with DnaB.</text>
</comment>
<feature type="domain" description="Toprim" evidence="13">
    <location>
        <begin position="244"/>
        <end position="324"/>
    </location>
</feature>
<evidence type="ECO:0000313" key="14">
    <source>
        <dbReference type="EMBL" id="HGY08437.1"/>
    </source>
</evidence>